<dbReference type="Proteomes" id="UP001499882">
    <property type="component" value="Unassembled WGS sequence"/>
</dbReference>
<dbReference type="EMBL" id="BAABKN010000015">
    <property type="protein sequence ID" value="GAA4741572.1"/>
    <property type="molecule type" value="Genomic_DNA"/>
</dbReference>
<sequence>MLGAAHKPGAMPLRPLGLGDIYDAAFRIIRFNPKATVGAAVLVAAFAMAIPVVVTAAVALAVDFSADASGDDTAEIVSGVAVGGAFVLGTVLQYVGMIFVTGMVAHVAAAAAVGRRLSLAEAWAATRGTRWRLVGVTLLIGLIWLVVLGGYVGASVLLIVLIDWWVAALIWFVFSGAALVALLCWTWIRVTYLAVPALAIERIGVFAAIGRGYRLTRKQFWRTFGIGLLTVVITLVAAQILTVPFSIVGQVAGLAIPDTGVAVLVLVVVNALGSVLATAFVAPFTSAVTSLQYLDQRMRKEAYDVELMTQAGITTS</sequence>
<organism evidence="2 3">
    <name type="scientific">Nocardioides endophyticus</name>
    <dbReference type="NCBI Taxonomy" id="1353775"/>
    <lineage>
        <taxon>Bacteria</taxon>
        <taxon>Bacillati</taxon>
        <taxon>Actinomycetota</taxon>
        <taxon>Actinomycetes</taxon>
        <taxon>Propionibacteriales</taxon>
        <taxon>Nocardioidaceae</taxon>
        <taxon>Nocardioides</taxon>
    </lineage>
</organism>
<keyword evidence="1" id="KW-0812">Transmembrane</keyword>
<protein>
    <recommendedName>
        <fullName evidence="4">Glycerophosphoryl diester phosphodiesterase membrane domain-containing protein</fullName>
    </recommendedName>
</protein>
<gene>
    <name evidence="2" type="ORF">GCM10023350_27750</name>
</gene>
<accession>A0ABP8YWH1</accession>
<feature type="transmembrane region" description="Helical" evidence="1">
    <location>
        <begin position="261"/>
        <end position="291"/>
    </location>
</feature>
<feature type="transmembrane region" description="Helical" evidence="1">
    <location>
        <begin position="133"/>
        <end position="162"/>
    </location>
</feature>
<evidence type="ECO:0000256" key="1">
    <source>
        <dbReference type="SAM" id="Phobius"/>
    </source>
</evidence>
<keyword evidence="1" id="KW-1133">Transmembrane helix</keyword>
<evidence type="ECO:0008006" key="4">
    <source>
        <dbReference type="Google" id="ProtNLM"/>
    </source>
</evidence>
<keyword evidence="1" id="KW-0472">Membrane</keyword>
<name>A0ABP8YWH1_9ACTN</name>
<feature type="transmembrane region" description="Helical" evidence="1">
    <location>
        <begin position="220"/>
        <end position="241"/>
    </location>
</feature>
<keyword evidence="3" id="KW-1185">Reference proteome</keyword>
<evidence type="ECO:0000313" key="2">
    <source>
        <dbReference type="EMBL" id="GAA4741572.1"/>
    </source>
</evidence>
<reference evidence="3" key="1">
    <citation type="journal article" date="2019" name="Int. J. Syst. Evol. Microbiol.">
        <title>The Global Catalogue of Microorganisms (GCM) 10K type strain sequencing project: providing services to taxonomists for standard genome sequencing and annotation.</title>
        <authorList>
            <consortium name="The Broad Institute Genomics Platform"/>
            <consortium name="The Broad Institute Genome Sequencing Center for Infectious Disease"/>
            <person name="Wu L."/>
            <person name="Ma J."/>
        </authorList>
    </citation>
    <scope>NUCLEOTIDE SEQUENCE [LARGE SCALE GENOMIC DNA]</scope>
    <source>
        <strain evidence="3">JCM 18532</strain>
    </source>
</reference>
<feature type="transmembrane region" description="Helical" evidence="1">
    <location>
        <begin position="37"/>
        <end position="62"/>
    </location>
</feature>
<evidence type="ECO:0000313" key="3">
    <source>
        <dbReference type="Proteomes" id="UP001499882"/>
    </source>
</evidence>
<dbReference type="RefSeq" id="WP_345527389.1">
    <property type="nucleotide sequence ID" value="NZ_BAABKN010000015.1"/>
</dbReference>
<feature type="transmembrane region" description="Helical" evidence="1">
    <location>
        <begin position="91"/>
        <end position="113"/>
    </location>
</feature>
<comment type="caution">
    <text evidence="2">The sequence shown here is derived from an EMBL/GenBank/DDBJ whole genome shotgun (WGS) entry which is preliminary data.</text>
</comment>
<feature type="transmembrane region" description="Helical" evidence="1">
    <location>
        <begin position="168"/>
        <end position="188"/>
    </location>
</feature>
<proteinExistence type="predicted"/>